<dbReference type="Proteomes" id="UP001279734">
    <property type="component" value="Unassembled WGS sequence"/>
</dbReference>
<dbReference type="AlphaFoldDB" id="A0AAD3TFG5"/>
<evidence type="ECO:0000256" key="1">
    <source>
        <dbReference type="SAM" id="MobiDB-lite"/>
    </source>
</evidence>
<dbReference type="EMBL" id="BSYO01000035">
    <property type="protein sequence ID" value="GMH29075.1"/>
    <property type="molecule type" value="Genomic_DNA"/>
</dbReference>
<reference evidence="2" key="1">
    <citation type="submission" date="2023-05" db="EMBL/GenBank/DDBJ databases">
        <title>Nepenthes gracilis genome sequencing.</title>
        <authorList>
            <person name="Fukushima K."/>
        </authorList>
    </citation>
    <scope>NUCLEOTIDE SEQUENCE</scope>
    <source>
        <strain evidence="2">SING2019-196</strain>
    </source>
</reference>
<comment type="caution">
    <text evidence="2">The sequence shown here is derived from an EMBL/GenBank/DDBJ whole genome shotgun (WGS) entry which is preliminary data.</text>
</comment>
<feature type="region of interest" description="Disordered" evidence="1">
    <location>
        <begin position="551"/>
        <end position="572"/>
    </location>
</feature>
<proteinExistence type="predicted"/>
<protein>
    <submittedName>
        <fullName evidence="2">Uncharacterized protein</fullName>
    </submittedName>
</protein>
<gene>
    <name evidence="2" type="ORF">Nepgr_030918</name>
</gene>
<name>A0AAD3TFG5_NEPGR</name>
<evidence type="ECO:0000313" key="3">
    <source>
        <dbReference type="Proteomes" id="UP001279734"/>
    </source>
</evidence>
<evidence type="ECO:0000313" key="2">
    <source>
        <dbReference type="EMBL" id="GMH29075.1"/>
    </source>
</evidence>
<sequence>MLLDRFGMWNNGMIGNSGMVQVDGLMCRIASSPAELAYLSLLSDNVAMRLALLSCRITFLKGGFPFSPHPICLLCKPFAPSLLDALTIDRHAGCCALFREPATLDLAAFAGYFHLVALSAFHSAGFASYDGAILPLASSELPILVKMDGLVESPVDLWCCRFGVMLMWPIRQVWMSPMIGLRFVARSVWSWVVWWACHALIYRYTPTSDQPKMSGSNKGCHDPKPISDGDIAVGHNVLPPVNGPSSSEAPAAHPSFVSWPSPEMTSQASYEIGIEYQGNPVRCSLCNRLGYSNSRCHLVLQPTGRVRQVQKHPSPLGESSKPLSPRLASKKVSGPQTPSPHCSNSFEALLGLREENSSVPCTDSNRRGVSVEESSKLIPAPPCIDVPSSGNEGRPVSIIRIVDQSSPPCFDNQDSRTVSHSQLEPTMPSGYVAHISLGQQIIPPDSNPLLSGCMPPTAVADFLSREVMESSDVRSSYTNNNVGVDSQKDTILPIPFASHGPPLSHQDRAWPSPPSSLLVVYSLSPPCPDSPSLTAPPSLALAFLNHPTLSASGDSKGSAVAGDTPRSPMNNEKDALESAGQVISFAGDREGLAPDLVIHQWLNMRADEKQLDPPVITCPISVVRIMVLLHLLQKRQVEFQCMANQNAEKKLISFPSDTTCPDHCVDVAPLGSPKKLLDQFDSDPSFIGTNVHYSNGENDNEHNLSR</sequence>
<feature type="region of interest" description="Disordered" evidence="1">
    <location>
        <begin position="237"/>
        <end position="260"/>
    </location>
</feature>
<feature type="compositionally biased region" description="Low complexity" evidence="1">
    <location>
        <begin position="244"/>
        <end position="255"/>
    </location>
</feature>
<feature type="region of interest" description="Disordered" evidence="1">
    <location>
        <begin position="305"/>
        <end position="341"/>
    </location>
</feature>
<keyword evidence="3" id="KW-1185">Reference proteome</keyword>
<organism evidence="2 3">
    <name type="scientific">Nepenthes gracilis</name>
    <name type="common">Slender pitcher plant</name>
    <dbReference type="NCBI Taxonomy" id="150966"/>
    <lineage>
        <taxon>Eukaryota</taxon>
        <taxon>Viridiplantae</taxon>
        <taxon>Streptophyta</taxon>
        <taxon>Embryophyta</taxon>
        <taxon>Tracheophyta</taxon>
        <taxon>Spermatophyta</taxon>
        <taxon>Magnoliopsida</taxon>
        <taxon>eudicotyledons</taxon>
        <taxon>Gunneridae</taxon>
        <taxon>Pentapetalae</taxon>
        <taxon>Caryophyllales</taxon>
        <taxon>Nepenthaceae</taxon>
        <taxon>Nepenthes</taxon>
    </lineage>
</organism>
<accession>A0AAD3TFG5</accession>